<name>A0AAU6WLS0_9FLAO</name>
<proteinExistence type="predicted"/>
<reference evidence="1 2" key="1">
    <citation type="submission" date="2024-04" db="EMBL/GenBank/DDBJ databases">
        <title>Genome sequencing and assembly of rice foliar adapted Chryseobacterium endophyticum OsEnb-ALM-A6.</title>
        <authorList>
            <person name="Kumar S."/>
            <person name="Javed M."/>
            <person name="Chouhan V."/>
            <person name="Charishma K."/>
            <person name="Patel A."/>
            <person name="Kumar M."/>
            <person name="Sahu K.P."/>
            <person name="Kumar A."/>
        </authorList>
    </citation>
    <scope>NUCLEOTIDE SEQUENCE [LARGE SCALE GENOMIC DNA]</scope>
    <source>
        <strain evidence="1 2">OsEnb-ALM-A6</strain>
    </source>
</reference>
<keyword evidence="2" id="KW-1185">Reference proteome</keyword>
<gene>
    <name evidence="1" type="ORF">AAFP95_14340</name>
</gene>
<dbReference type="Gene3D" id="3.40.30.10">
    <property type="entry name" value="Glutaredoxin"/>
    <property type="match status" value="1"/>
</dbReference>
<evidence type="ECO:0000313" key="2">
    <source>
        <dbReference type="Proteomes" id="UP001463665"/>
    </source>
</evidence>
<dbReference type="AlphaFoldDB" id="A0AAU6WLS0"/>
<accession>A0AAU6WLS0</accession>
<evidence type="ECO:0000313" key="1">
    <source>
        <dbReference type="EMBL" id="XAO72995.1"/>
    </source>
</evidence>
<organism evidence="1 2">
    <name type="scientific">Chryseobacterium endophyticum</name>
    <dbReference type="NCBI Taxonomy" id="1854762"/>
    <lineage>
        <taxon>Bacteria</taxon>
        <taxon>Pseudomonadati</taxon>
        <taxon>Bacteroidota</taxon>
        <taxon>Flavobacteriia</taxon>
        <taxon>Flavobacteriales</taxon>
        <taxon>Weeksellaceae</taxon>
        <taxon>Chryseobacterium group</taxon>
        <taxon>Chryseobacterium</taxon>
    </lineage>
</organism>
<dbReference type="SUPFAM" id="SSF52833">
    <property type="entry name" value="Thioredoxin-like"/>
    <property type="match status" value="1"/>
</dbReference>
<dbReference type="RefSeq" id="WP_345765647.1">
    <property type="nucleotide sequence ID" value="NZ_CP154834.1"/>
</dbReference>
<dbReference type="InterPro" id="IPR036249">
    <property type="entry name" value="Thioredoxin-like_sf"/>
</dbReference>
<evidence type="ECO:0008006" key="3">
    <source>
        <dbReference type="Google" id="ProtNLM"/>
    </source>
</evidence>
<dbReference type="Proteomes" id="UP001463665">
    <property type="component" value="Chromosome"/>
</dbReference>
<protein>
    <recommendedName>
        <fullName evidence="3">Thioredoxin</fullName>
    </recommendedName>
</protein>
<dbReference type="EMBL" id="CP154834">
    <property type="protein sequence ID" value="XAO72995.1"/>
    <property type="molecule type" value="Genomic_DNA"/>
</dbReference>
<sequence>MVGREVETTNDGKMLLGMQLKSKFTEAPYSEWYTKEHDEYAMDQKAVGELKKRKINSYNIVVFIGTWCEDSHRDFPRLMKILEEVNYPEGKMKIIAVNRKKSLRTVKKAFITFRKSQPLLYRNTVRKSEELLKCLLQDTLKEIL</sequence>